<keyword evidence="6" id="KW-0229">DNA integration</keyword>
<evidence type="ECO:0000256" key="7">
    <source>
        <dbReference type="ARBA" id="ARBA00022918"/>
    </source>
</evidence>
<dbReference type="GO" id="GO:0015074">
    <property type="term" value="P:DNA integration"/>
    <property type="evidence" value="ECO:0007669"/>
    <property type="project" value="UniProtKB-KW"/>
</dbReference>
<name>A0A834J5Y0_VESGE</name>
<evidence type="ECO:0000256" key="3">
    <source>
        <dbReference type="ARBA" id="ARBA00022759"/>
    </source>
</evidence>
<evidence type="ECO:0000256" key="4">
    <source>
        <dbReference type="ARBA" id="ARBA00022801"/>
    </source>
</evidence>
<evidence type="ECO:0000256" key="6">
    <source>
        <dbReference type="ARBA" id="ARBA00022908"/>
    </source>
</evidence>
<organism evidence="11 12">
    <name type="scientific">Vespula germanica</name>
    <name type="common">German yellow jacket</name>
    <name type="synonym">Paravespula germanica</name>
    <dbReference type="NCBI Taxonomy" id="30212"/>
    <lineage>
        <taxon>Eukaryota</taxon>
        <taxon>Metazoa</taxon>
        <taxon>Ecdysozoa</taxon>
        <taxon>Arthropoda</taxon>
        <taxon>Hexapoda</taxon>
        <taxon>Insecta</taxon>
        <taxon>Pterygota</taxon>
        <taxon>Neoptera</taxon>
        <taxon>Endopterygota</taxon>
        <taxon>Hymenoptera</taxon>
        <taxon>Apocrita</taxon>
        <taxon>Aculeata</taxon>
        <taxon>Vespoidea</taxon>
        <taxon>Vespidae</taxon>
        <taxon>Vespinae</taxon>
        <taxon>Vespula</taxon>
    </lineage>
</organism>
<evidence type="ECO:0000256" key="9">
    <source>
        <dbReference type="ARBA" id="ARBA00023172"/>
    </source>
</evidence>
<dbReference type="EMBL" id="JACSDZ010000020">
    <property type="protein sequence ID" value="KAF7382543.1"/>
    <property type="molecule type" value="Genomic_DNA"/>
</dbReference>
<keyword evidence="8" id="KW-0239">DNA-directed DNA polymerase</keyword>
<keyword evidence="3" id="KW-0255">Endonuclease</keyword>
<dbReference type="PANTHER" id="PTHR42648">
    <property type="entry name" value="TRANSPOSASE, PUTATIVE-RELATED"/>
    <property type="match status" value="1"/>
</dbReference>
<proteinExistence type="predicted"/>
<evidence type="ECO:0000256" key="10">
    <source>
        <dbReference type="SAM" id="MobiDB-lite"/>
    </source>
</evidence>
<dbReference type="InterPro" id="IPR039537">
    <property type="entry name" value="Retrotran_Ty1/copia-like"/>
</dbReference>
<comment type="caution">
    <text evidence="11">The sequence shown here is derived from an EMBL/GenBank/DDBJ whole genome shotgun (WGS) entry which is preliminary data.</text>
</comment>
<dbReference type="GO" id="GO:0003964">
    <property type="term" value="F:RNA-directed DNA polymerase activity"/>
    <property type="evidence" value="ECO:0007669"/>
    <property type="project" value="UniProtKB-KW"/>
</dbReference>
<keyword evidence="7" id="KW-0695">RNA-directed DNA polymerase</keyword>
<dbReference type="Proteomes" id="UP000617340">
    <property type="component" value="Unassembled WGS sequence"/>
</dbReference>
<dbReference type="GO" id="GO:0004519">
    <property type="term" value="F:endonuclease activity"/>
    <property type="evidence" value="ECO:0007669"/>
    <property type="project" value="UniProtKB-KW"/>
</dbReference>
<dbReference type="AlphaFoldDB" id="A0A834J5Y0"/>
<keyword evidence="12" id="KW-1185">Reference proteome</keyword>
<accession>A0A834J5Y0</accession>
<evidence type="ECO:0000256" key="2">
    <source>
        <dbReference type="ARBA" id="ARBA00022723"/>
    </source>
</evidence>
<evidence type="ECO:0000256" key="8">
    <source>
        <dbReference type="ARBA" id="ARBA00022932"/>
    </source>
</evidence>
<dbReference type="InterPro" id="IPR012337">
    <property type="entry name" value="RNaseH-like_sf"/>
</dbReference>
<evidence type="ECO:0000313" key="12">
    <source>
        <dbReference type="Proteomes" id="UP000617340"/>
    </source>
</evidence>
<keyword evidence="5" id="KW-0460">Magnesium</keyword>
<dbReference type="GO" id="GO:0003887">
    <property type="term" value="F:DNA-directed DNA polymerase activity"/>
    <property type="evidence" value="ECO:0007669"/>
    <property type="project" value="UniProtKB-KW"/>
</dbReference>
<feature type="region of interest" description="Disordered" evidence="10">
    <location>
        <begin position="201"/>
        <end position="228"/>
    </location>
</feature>
<evidence type="ECO:0000256" key="5">
    <source>
        <dbReference type="ARBA" id="ARBA00022842"/>
    </source>
</evidence>
<dbReference type="GO" id="GO:0006310">
    <property type="term" value="P:DNA recombination"/>
    <property type="evidence" value="ECO:0007669"/>
    <property type="project" value="UniProtKB-KW"/>
</dbReference>
<dbReference type="GO" id="GO:0016787">
    <property type="term" value="F:hydrolase activity"/>
    <property type="evidence" value="ECO:0007669"/>
    <property type="project" value="UniProtKB-KW"/>
</dbReference>
<keyword evidence="8" id="KW-0548">Nucleotidyltransferase</keyword>
<evidence type="ECO:0000313" key="11">
    <source>
        <dbReference type="EMBL" id="KAF7382543.1"/>
    </source>
</evidence>
<keyword evidence="1" id="KW-0540">Nuclease</keyword>
<feature type="compositionally biased region" description="Basic and acidic residues" evidence="10">
    <location>
        <begin position="209"/>
        <end position="219"/>
    </location>
</feature>
<gene>
    <name evidence="11" type="ORF">HZH68_015462</name>
</gene>
<keyword evidence="9" id="KW-0233">DNA recombination</keyword>
<evidence type="ECO:0000256" key="1">
    <source>
        <dbReference type="ARBA" id="ARBA00022722"/>
    </source>
</evidence>
<keyword evidence="2" id="KW-0479">Metal-binding</keyword>
<reference evidence="11" key="1">
    <citation type="journal article" date="2020" name="G3 (Bethesda)">
        <title>High-Quality Assemblies for Three Invasive Social Wasps from the &lt;i&gt;Vespula&lt;/i&gt; Genus.</title>
        <authorList>
            <person name="Harrop T.W.R."/>
            <person name="Guhlin J."/>
            <person name="McLaughlin G.M."/>
            <person name="Permina E."/>
            <person name="Stockwell P."/>
            <person name="Gilligan J."/>
            <person name="Le Lec M.F."/>
            <person name="Gruber M.A.M."/>
            <person name="Quinn O."/>
            <person name="Lovegrove M."/>
            <person name="Duncan E.J."/>
            <person name="Remnant E.J."/>
            <person name="Van Eeckhoven J."/>
            <person name="Graham B."/>
            <person name="Knapp R.A."/>
            <person name="Langford K.W."/>
            <person name="Kronenberg Z."/>
            <person name="Press M.O."/>
            <person name="Eacker S.M."/>
            <person name="Wilson-Rankin E.E."/>
            <person name="Purcell J."/>
            <person name="Lester P.J."/>
            <person name="Dearden P.K."/>
        </authorList>
    </citation>
    <scope>NUCLEOTIDE SEQUENCE</scope>
    <source>
        <strain evidence="11">Linc-1</strain>
    </source>
</reference>
<keyword evidence="8" id="KW-0808">Transferase</keyword>
<protein>
    <submittedName>
        <fullName evidence="11">Uncharacterized protein</fullName>
    </submittedName>
</protein>
<keyword evidence="4" id="KW-0378">Hydrolase</keyword>
<sequence length="242" mass="28971">MTRRLFPLKSDSKSKKILELIHTDLCESVQTIMPEKKCCILILIDDYSKYIIYLLDQKSEVTIRIKDFIQEVKMIKFLSQLHSRTECKRTIAKRKNKSLMEMAKCLLINVGFKKKYCKSVYFANYLQNRCRPTTEATRINSIKRWCSMDFDLKDTHTFKCFNENSKEYRLLDNSMDKIIMNRDIKFIDSMNILPLRKRKENTEDDIEEHGEGNEDEDHHTKPKKNRRSYKDNFAEHAIVFWT</sequence>
<dbReference type="GO" id="GO:0046872">
    <property type="term" value="F:metal ion binding"/>
    <property type="evidence" value="ECO:0007669"/>
    <property type="project" value="UniProtKB-KW"/>
</dbReference>
<dbReference type="SUPFAM" id="SSF53098">
    <property type="entry name" value="Ribonuclease H-like"/>
    <property type="match status" value="1"/>
</dbReference>
<dbReference type="PANTHER" id="PTHR42648:SF11">
    <property type="entry name" value="TRANSPOSON TY4-P GAG-POL POLYPROTEIN"/>
    <property type="match status" value="1"/>
</dbReference>